<evidence type="ECO:0000313" key="4">
    <source>
        <dbReference type="EMBL" id="KAK8899871.1"/>
    </source>
</evidence>
<gene>
    <name evidence="4" type="ORF">M9Y10_002194</name>
</gene>
<dbReference type="EMBL" id="JAPFFF010000001">
    <property type="protein sequence ID" value="KAK8899871.1"/>
    <property type="molecule type" value="Genomic_DNA"/>
</dbReference>
<comment type="caution">
    <text evidence="4">The sequence shown here is derived from an EMBL/GenBank/DDBJ whole genome shotgun (WGS) entry which is preliminary data.</text>
</comment>
<dbReference type="PROSITE" id="PS50014">
    <property type="entry name" value="BROMODOMAIN_2"/>
    <property type="match status" value="1"/>
</dbReference>
<dbReference type="SUPFAM" id="SSF47370">
    <property type="entry name" value="Bromodomain"/>
    <property type="match status" value="1"/>
</dbReference>
<dbReference type="PANTHER" id="PTHR47343">
    <property type="entry name" value="TRANSCRIPTIONAL ACTIVATOR SPT7"/>
    <property type="match status" value="1"/>
</dbReference>
<dbReference type="InterPro" id="IPR036427">
    <property type="entry name" value="Bromodomain-like_sf"/>
</dbReference>
<dbReference type="PRINTS" id="PR00503">
    <property type="entry name" value="BROMODOMAIN"/>
</dbReference>
<dbReference type="InterPro" id="IPR001487">
    <property type="entry name" value="Bromodomain"/>
</dbReference>
<dbReference type="SMART" id="SM00297">
    <property type="entry name" value="BROMO"/>
    <property type="match status" value="1"/>
</dbReference>
<dbReference type="Proteomes" id="UP001470230">
    <property type="component" value="Unassembled WGS sequence"/>
</dbReference>
<dbReference type="Pfam" id="PF00439">
    <property type="entry name" value="Bromodomain"/>
    <property type="match status" value="1"/>
</dbReference>
<dbReference type="InterPro" id="IPR037782">
    <property type="entry name" value="Spt7"/>
</dbReference>
<accession>A0ABR2LA68</accession>
<name>A0ABR2LA68_9EUKA</name>
<keyword evidence="5" id="KW-1185">Reference proteome</keyword>
<proteinExistence type="predicted"/>
<keyword evidence="1 2" id="KW-0103">Bromodomain</keyword>
<dbReference type="CDD" id="cd04369">
    <property type="entry name" value="Bromodomain"/>
    <property type="match status" value="1"/>
</dbReference>
<feature type="domain" description="Bromo" evidence="3">
    <location>
        <begin position="27"/>
        <end position="97"/>
    </location>
</feature>
<reference evidence="4 5" key="1">
    <citation type="submission" date="2024-04" db="EMBL/GenBank/DDBJ databases">
        <title>Tritrichomonas musculus Genome.</title>
        <authorList>
            <person name="Alves-Ferreira E."/>
            <person name="Grigg M."/>
            <person name="Lorenzi H."/>
            <person name="Galac M."/>
        </authorList>
    </citation>
    <scope>NUCLEOTIDE SEQUENCE [LARGE SCALE GENOMIC DNA]</scope>
    <source>
        <strain evidence="4 5">EAF2021</strain>
    </source>
</reference>
<dbReference type="PANTHER" id="PTHR47343:SF1">
    <property type="entry name" value="TRANSCRIPTIONAL ACTIVATOR SPT7"/>
    <property type="match status" value="1"/>
</dbReference>
<dbReference type="Gene3D" id="1.20.920.10">
    <property type="entry name" value="Bromodomain-like"/>
    <property type="match status" value="1"/>
</dbReference>
<evidence type="ECO:0000256" key="2">
    <source>
        <dbReference type="PROSITE-ProRule" id="PRU00035"/>
    </source>
</evidence>
<evidence type="ECO:0000256" key="1">
    <source>
        <dbReference type="ARBA" id="ARBA00023117"/>
    </source>
</evidence>
<evidence type="ECO:0000259" key="3">
    <source>
        <dbReference type="PROSITE" id="PS50014"/>
    </source>
</evidence>
<evidence type="ECO:0000313" key="5">
    <source>
        <dbReference type="Proteomes" id="UP001470230"/>
    </source>
</evidence>
<sequence>MDTEIKMNAKMSTFLTDKCKKITRKFYNKGSYNAFKNRVEKSIAPDYYDVIKEPMYLSEVLRKLKNNLYSELSQYVHDMNLIWSNAIIYNGENSYFGILAQCCEYKFKKELEKLSTTKQDEHLYKLKKYSEQISFWAQYLQKELDHVPTKYDGKV</sequence>
<protein>
    <recommendedName>
        <fullName evidence="3">Bromo domain-containing protein</fullName>
    </recommendedName>
</protein>
<organism evidence="4 5">
    <name type="scientific">Tritrichomonas musculus</name>
    <dbReference type="NCBI Taxonomy" id="1915356"/>
    <lineage>
        <taxon>Eukaryota</taxon>
        <taxon>Metamonada</taxon>
        <taxon>Parabasalia</taxon>
        <taxon>Tritrichomonadida</taxon>
        <taxon>Tritrichomonadidae</taxon>
        <taxon>Tritrichomonas</taxon>
    </lineage>
</organism>